<dbReference type="EMBL" id="JAEPRQ010000007">
    <property type="protein sequence ID" value="MBK4217543.1"/>
    <property type="molecule type" value="Genomic_DNA"/>
</dbReference>
<sequence length="699" mass="78215">MAPYKMTAGHPTPLGATFDGAGVNFALFSRNAERVVLCLFDAKGRESRIDLPERDGHVWHGYVPGLRPGQKYGYRVHGPYNPQEGHRFNPNKLLIDPYAKRLTGKPVMHDALFGYRAGHADADLSFDRRDSAPYMPRSVVIDPSFTWGEDRPIRRPLTETVIYEAHVKGLTAGRPDIPDRGTWLAMASDPILEHLNNLGVTAIELLPAQAFVDDRFLVDRKLTNYWGYMTYGFFAPEPRYMRDGEIGEFQQMVARFHQAGIEVILDVVYNHTAEGNEMGPTLSFRGLDNAAYYRLADDRRYYINDAGTGNVLNMDSPFTLRLVMDSLRYWVEVMHVDGFRFDLCSVLGRTRGVFDRDGPFFRAIRQDPVLNRVKLIAEPWDIGPGGYQLGAYTAPFGEWNDRFRDTVRSFWKGDAGQIGRLAKRIAGSSARFDHDGRPATSSVNFVAAHDGFTLMDTVSYNDKHNEANGEENRDGHNHNLSDNCGVEGATDDPAILARRNRRRRNLMATVLLSQGTPMILAGDELGNSQGGNNNAYCQDNPIGWVDWESADPDFLDFCRRLIAFRKANPILRQKRFLHSQPREQDGLPDLFWRRADGEPMHADDWNNPELRLLAAEMRMASGTPDYAALPGAVFVVFNAGPAAEVHLPETAKGAVWRRQLDSARDGAIDEPAAGAAMIEADSTVAFVLSQNSTSPEGEE</sequence>
<keyword evidence="2" id="KW-0378">Hydrolase</keyword>
<dbReference type="CDD" id="cd11326">
    <property type="entry name" value="AmyAc_Glg_debranch"/>
    <property type="match status" value="1"/>
</dbReference>
<proteinExistence type="inferred from homology"/>
<evidence type="ECO:0000256" key="4">
    <source>
        <dbReference type="SAM" id="MobiDB-lite"/>
    </source>
</evidence>
<dbReference type="SUPFAM" id="SSF81296">
    <property type="entry name" value="E set domains"/>
    <property type="match status" value="1"/>
</dbReference>
<dbReference type="InterPro" id="IPR011837">
    <property type="entry name" value="Glycogen_debranch_GlgX"/>
</dbReference>
<protein>
    <submittedName>
        <fullName evidence="6">Glycogen debranching protein GlgX</fullName>
    </submittedName>
</protein>
<name>A0A934SNH6_9RHOB</name>
<dbReference type="AlphaFoldDB" id="A0A934SNH6"/>
<dbReference type="InterPro" id="IPR017853">
    <property type="entry name" value="GH"/>
</dbReference>
<dbReference type="Gene3D" id="2.60.40.1180">
    <property type="entry name" value="Golgi alpha-mannosidase II"/>
    <property type="match status" value="1"/>
</dbReference>
<dbReference type="InterPro" id="IPR044505">
    <property type="entry name" value="GlgX_Isoamylase_N_E_set"/>
</dbReference>
<evidence type="ECO:0000256" key="3">
    <source>
        <dbReference type="ARBA" id="ARBA00023295"/>
    </source>
</evidence>
<evidence type="ECO:0000313" key="6">
    <source>
        <dbReference type="EMBL" id="MBK4217543.1"/>
    </source>
</evidence>
<gene>
    <name evidence="6" type="primary">glgX</name>
    <name evidence="6" type="ORF">JJJ17_16555</name>
</gene>
<keyword evidence="3" id="KW-0326">Glycosidase</keyword>
<feature type="region of interest" description="Disordered" evidence="4">
    <location>
        <begin position="463"/>
        <end position="485"/>
    </location>
</feature>
<dbReference type="InterPro" id="IPR013783">
    <property type="entry name" value="Ig-like_fold"/>
</dbReference>
<evidence type="ECO:0000256" key="2">
    <source>
        <dbReference type="ARBA" id="ARBA00022801"/>
    </source>
</evidence>
<dbReference type="Gene3D" id="3.20.20.80">
    <property type="entry name" value="Glycosidases"/>
    <property type="match status" value="1"/>
</dbReference>
<evidence type="ECO:0000259" key="5">
    <source>
        <dbReference type="SMART" id="SM00642"/>
    </source>
</evidence>
<dbReference type="Proteomes" id="UP000640485">
    <property type="component" value="Unassembled WGS sequence"/>
</dbReference>
<accession>A0A934SNH6</accession>
<dbReference type="InterPro" id="IPR006047">
    <property type="entry name" value="GH13_cat_dom"/>
</dbReference>
<comment type="caution">
    <text evidence="6">The sequence shown here is derived from an EMBL/GenBank/DDBJ whole genome shotgun (WGS) entry which is preliminary data.</text>
</comment>
<dbReference type="InterPro" id="IPR013780">
    <property type="entry name" value="Glyco_hydro_b"/>
</dbReference>
<dbReference type="PANTHER" id="PTHR43002">
    <property type="entry name" value="GLYCOGEN DEBRANCHING ENZYME"/>
    <property type="match status" value="1"/>
</dbReference>
<dbReference type="SUPFAM" id="SSF51445">
    <property type="entry name" value="(Trans)glycosidases"/>
    <property type="match status" value="1"/>
</dbReference>
<dbReference type="GO" id="GO:0004135">
    <property type="term" value="F:amylo-alpha-1,6-glucosidase activity"/>
    <property type="evidence" value="ECO:0007669"/>
    <property type="project" value="InterPro"/>
</dbReference>
<dbReference type="Pfam" id="PF02922">
    <property type="entry name" value="CBM_48"/>
    <property type="match status" value="1"/>
</dbReference>
<reference evidence="6" key="1">
    <citation type="submission" date="2021-01" db="EMBL/GenBank/DDBJ databases">
        <title>Paracoccus amoyensis sp. nov., isolated from the surface seawater along the coast of Xiamen Island, China.</title>
        <authorList>
            <person name="Lyu L."/>
        </authorList>
    </citation>
    <scope>NUCLEOTIDE SEQUENCE</scope>
    <source>
        <strain evidence="6">MJ17</strain>
    </source>
</reference>
<dbReference type="SMART" id="SM00642">
    <property type="entry name" value="Aamy"/>
    <property type="match status" value="1"/>
</dbReference>
<feature type="domain" description="Glycosyl hydrolase family 13 catalytic" evidence="5">
    <location>
        <begin position="164"/>
        <end position="565"/>
    </location>
</feature>
<dbReference type="InterPro" id="IPR014756">
    <property type="entry name" value="Ig_E-set"/>
</dbReference>
<dbReference type="RefSeq" id="WP_200688427.1">
    <property type="nucleotide sequence ID" value="NZ_JAEPRQ010000007.1"/>
</dbReference>
<feature type="compositionally biased region" description="Basic and acidic residues" evidence="4">
    <location>
        <begin position="463"/>
        <end position="479"/>
    </location>
</feature>
<dbReference type="InterPro" id="IPR004193">
    <property type="entry name" value="Glyco_hydro_13_N"/>
</dbReference>
<evidence type="ECO:0000256" key="1">
    <source>
        <dbReference type="ARBA" id="ARBA00008061"/>
    </source>
</evidence>
<organism evidence="6 7">
    <name type="scientific">Paracoccus caeni</name>
    <dbReference type="NCBI Taxonomy" id="657651"/>
    <lineage>
        <taxon>Bacteria</taxon>
        <taxon>Pseudomonadati</taxon>
        <taxon>Pseudomonadota</taxon>
        <taxon>Alphaproteobacteria</taxon>
        <taxon>Rhodobacterales</taxon>
        <taxon>Paracoccaceae</taxon>
        <taxon>Paracoccus</taxon>
    </lineage>
</organism>
<comment type="similarity">
    <text evidence="1">Belongs to the glycosyl hydrolase 13 family.</text>
</comment>
<dbReference type="Gene3D" id="2.60.40.10">
    <property type="entry name" value="Immunoglobulins"/>
    <property type="match status" value="1"/>
</dbReference>
<keyword evidence="7" id="KW-1185">Reference proteome</keyword>
<evidence type="ECO:0000313" key="7">
    <source>
        <dbReference type="Proteomes" id="UP000640485"/>
    </source>
</evidence>
<dbReference type="SUPFAM" id="SSF51011">
    <property type="entry name" value="Glycosyl hydrolase domain"/>
    <property type="match status" value="1"/>
</dbReference>
<dbReference type="GO" id="GO:0005980">
    <property type="term" value="P:glycogen catabolic process"/>
    <property type="evidence" value="ECO:0007669"/>
    <property type="project" value="InterPro"/>
</dbReference>
<dbReference type="NCBIfam" id="TIGR02100">
    <property type="entry name" value="glgX_debranch"/>
    <property type="match status" value="1"/>
</dbReference>
<dbReference type="Pfam" id="PF00128">
    <property type="entry name" value="Alpha-amylase"/>
    <property type="match status" value="1"/>
</dbReference>
<dbReference type="CDD" id="cd02856">
    <property type="entry name" value="E_set_GDE_Isoamylase_N"/>
    <property type="match status" value="1"/>
</dbReference>